<evidence type="ECO:0008006" key="4">
    <source>
        <dbReference type="Google" id="ProtNLM"/>
    </source>
</evidence>
<dbReference type="AlphaFoldDB" id="A0A2W5TKD2"/>
<dbReference type="EMBL" id="QFQP01000010">
    <property type="protein sequence ID" value="PZR13206.1"/>
    <property type="molecule type" value="Genomic_DNA"/>
</dbReference>
<sequence>MKRFVLAVFAALCLASCADENGDPRTFDNNDLELAVGNSARMGCSCAFVMDMNDDYCRAWVKASPDVAKVSFDRVNKRVEASAFISWAATARYVDDKRGCVLE</sequence>
<feature type="signal peptide" evidence="1">
    <location>
        <begin position="1"/>
        <end position="18"/>
    </location>
</feature>
<keyword evidence="1" id="KW-0732">Signal</keyword>
<name>A0A2W5TKD2_9BACT</name>
<evidence type="ECO:0000313" key="3">
    <source>
        <dbReference type="Proteomes" id="UP000249061"/>
    </source>
</evidence>
<accession>A0A2W5TKD2</accession>
<protein>
    <recommendedName>
        <fullName evidence="4">Lipoprotein</fullName>
    </recommendedName>
</protein>
<proteinExistence type="predicted"/>
<organism evidence="2 3">
    <name type="scientific">Archangium gephyra</name>
    <dbReference type="NCBI Taxonomy" id="48"/>
    <lineage>
        <taxon>Bacteria</taxon>
        <taxon>Pseudomonadati</taxon>
        <taxon>Myxococcota</taxon>
        <taxon>Myxococcia</taxon>
        <taxon>Myxococcales</taxon>
        <taxon>Cystobacterineae</taxon>
        <taxon>Archangiaceae</taxon>
        <taxon>Archangium</taxon>
    </lineage>
</organism>
<comment type="caution">
    <text evidence="2">The sequence shown here is derived from an EMBL/GenBank/DDBJ whole genome shotgun (WGS) entry which is preliminary data.</text>
</comment>
<evidence type="ECO:0000256" key="1">
    <source>
        <dbReference type="SAM" id="SignalP"/>
    </source>
</evidence>
<dbReference type="Proteomes" id="UP000249061">
    <property type="component" value="Unassembled WGS sequence"/>
</dbReference>
<feature type="chain" id="PRO_5016125506" description="Lipoprotein" evidence="1">
    <location>
        <begin position="19"/>
        <end position="103"/>
    </location>
</feature>
<reference evidence="2 3" key="1">
    <citation type="submission" date="2017-08" db="EMBL/GenBank/DDBJ databases">
        <title>Infants hospitalized years apart are colonized by the same room-sourced microbial strains.</title>
        <authorList>
            <person name="Brooks B."/>
            <person name="Olm M.R."/>
            <person name="Firek B.A."/>
            <person name="Baker R."/>
            <person name="Thomas B.C."/>
            <person name="Morowitz M.J."/>
            <person name="Banfield J.F."/>
        </authorList>
    </citation>
    <scope>NUCLEOTIDE SEQUENCE [LARGE SCALE GENOMIC DNA]</scope>
    <source>
        <strain evidence="2">S2_003_000_R2_14</strain>
    </source>
</reference>
<gene>
    <name evidence="2" type="ORF">DI536_13025</name>
</gene>
<evidence type="ECO:0000313" key="2">
    <source>
        <dbReference type="EMBL" id="PZR13206.1"/>
    </source>
</evidence>